<dbReference type="EMBL" id="JACIDZ010000004">
    <property type="protein sequence ID" value="MBB4121688.1"/>
    <property type="molecule type" value="Genomic_DNA"/>
</dbReference>
<feature type="domain" description="GST N-terminal" evidence="1">
    <location>
        <begin position="1"/>
        <end position="78"/>
    </location>
</feature>
<accession>A0A7W6KKQ9</accession>
<dbReference type="Pfam" id="PF13409">
    <property type="entry name" value="GST_N_2"/>
    <property type="match status" value="1"/>
</dbReference>
<dbReference type="PANTHER" id="PTHR43969:SF9">
    <property type="entry name" value="GLUTATHIONE S TRANSFERASE D10, ISOFORM A-RELATED"/>
    <property type="match status" value="1"/>
</dbReference>
<name>A0A7W6KKQ9_9HYPH</name>
<dbReference type="PROSITE" id="PS50404">
    <property type="entry name" value="GST_NTER"/>
    <property type="match status" value="1"/>
</dbReference>
<evidence type="ECO:0000313" key="2">
    <source>
        <dbReference type="EMBL" id="MBB4121688.1"/>
    </source>
</evidence>
<keyword evidence="2" id="KW-0808">Transferase</keyword>
<keyword evidence="3" id="KW-1185">Reference proteome</keyword>
<reference evidence="2 3" key="1">
    <citation type="submission" date="2020-08" db="EMBL/GenBank/DDBJ databases">
        <title>Genomic Encyclopedia of Type Strains, Phase IV (KMG-IV): sequencing the most valuable type-strain genomes for metagenomic binning, comparative biology and taxonomic classification.</title>
        <authorList>
            <person name="Goeker M."/>
        </authorList>
    </citation>
    <scope>NUCLEOTIDE SEQUENCE [LARGE SCALE GENOMIC DNA]</scope>
    <source>
        <strain evidence="2 3">DSM 28101</strain>
    </source>
</reference>
<dbReference type="AlphaFoldDB" id="A0A7W6KKQ9"/>
<dbReference type="EC" id="2.5.1.18" evidence="2"/>
<evidence type="ECO:0000313" key="3">
    <source>
        <dbReference type="Proteomes" id="UP000530571"/>
    </source>
</evidence>
<dbReference type="InterPro" id="IPR040079">
    <property type="entry name" value="Glutathione_S-Trfase"/>
</dbReference>
<dbReference type="InterPro" id="IPR036282">
    <property type="entry name" value="Glutathione-S-Trfase_C_sf"/>
</dbReference>
<dbReference type="InterPro" id="IPR036249">
    <property type="entry name" value="Thioredoxin-like_sf"/>
</dbReference>
<dbReference type="CDD" id="cd03049">
    <property type="entry name" value="GST_N_3"/>
    <property type="match status" value="1"/>
</dbReference>
<gene>
    <name evidence="2" type="ORF">GGR30_001606</name>
</gene>
<dbReference type="GO" id="GO:0004364">
    <property type="term" value="F:glutathione transferase activity"/>
    <property type="evidence" value="ECO:0007669"/>
    <property type="project" value="UniProtKB-EC"/>
</dbReference>
<dbReference type="SUPFAM" id="SSF47616">
    <property type="entry name" value="GST C-terminal domain-like"/>
    <property type="match status" value="1"/>
</dbReference>
<dbReference type="SUPFAM" id="SSF52833">
    <property type="entry name" value="Thioredoxin-like"/>
    <property type="match status" value="1"/>
</dbReference>
<evidence type="ECO:0000259" key="1">
    <source>
        <dbReference type="PROSITE" id="PS50404"/>
    </source>
</evidence>
<dbReference type="Proteomes" id="UP000530571">
    <property type="component" value="Unassembled WGS sequence"/>
</dbReference>
<dbReference type="InterPro" id="IPR004045">
    <property type="entry name" value="Glutathione_S-Trfase_N"/>
</dbReference>
<dbReference type="GO" id="GO:0006749">
    <property type="term" value="P:glutathione metabolic process"/>
    <property type="evidence" value="ECO:0007669"/>
    <property type="project" value="TreeGrafter"/>
</dbReference>
<dbReference type="RefSeq" id="WP_183484521.1">
    <property type="nucleotide sequence ID" value="NZ_JACIDZ010000004.1"/>
</dbReference>
<dbReference type="Gene3D" id="3.40.30.10">
    <property type="entry name" value="Glutaredoxin"/>
    <property type="match status" value="1"/>
</dbReference>
<dbReference type="PANTHER" id="PTHR43969">
    <property type="entry name" value="GLUTATHIONE S TRANSFERASE D10, ISOFORM A-RELATED"/>
    <property type="match status" value="1"/>
</dbReference>
<proteinExistence type="predicted"/>
<organism evidence="2 3">
    <name type="scientific">Martelella radicis</name>
    <dbReference type="NCBI Taxonomy" id="1397476"/>
    <lineage>
        <taxon>Bacteria</taxon>
        <taxon>Pseudomonadati</taxon>
        <taxon>Pseudomonadota</taxon>
        <taxon>Alphaproteobacteria</taxon>
        <taxon>Hyphomicrobiales</taxon>
        <taxon>Aurantimonadaceae</taxon>
        <taxon>Martelella</taxon>
    </lineage>
</organism>
<comment type="caution">
    <text evidence="2">The sequence shown here is derived from an EMBL/GenBank/DDBJ whole genome shotgun (WGS) entry which is preliminary data.</text>
</comment>
<dbReference type="SFLD" id="SFLDS00019">
    <property type="entry name" value="Glutathione_Transferase_(cytos"/>
    <property type="match status" value="1"/>
</dbReference>
<dbReference type="Gene3D" id="1.20.1050.10">
    <property type="match status" value="1"/>
</dbReference>
<dbReference type="CDD" id="cd03205">
    <property type="entry name" value="GST_C_6"/>
    <property type="match status" value="1"/>
</dbReference>
<protein>
    <submittedName>
        <fullName evidence="2">Glutathione S-transferase</fullName>
        <ecNumber evidence="2">2.5.1.18</ecNumber>
    </submittedName>
</protein>
<sequence length="199" mass="22886">MKLLYATASPFSAKVVMAAHHLGLDIDLEPVDTVKPPEALLAANPLGKIPTLVTDDGLTLYDSRTIMHYLDRLADDKRLYPHKLEKRAAVERMEALCDGICDAVVLVVYEKRYRTPETWHQPWVDRQWDKIRRGLDYLDENPPQLKKKLNAGHFALGGLIGYLMLRFPGEWEEHRVRLARWPSAFEEAFPAFRTLKSHV</sequence>